<organism evidence="1 2">
    <name type="scientific">Arctium lappa</name>
    <name type="common">Greater burdock</name>
    <name type="synonym">Lappa major</name>
    <dbReference type="NCBI Taxonomy" id="4217"/>
    <lineage>
        <taxon>Eukaryota</taxon>
        <taxon>Viridiplantae</taxon>
        <taxon>Streptophyta</taxon>
        <taxon>Embryophyta</taxon>
        <taxon>Tracheophyta</taxon>
        <taxon>Spermatophyta</taxon>
        <taxon>Magnoliopsida</taxon>
        <taxon>eudicotyledons</taxon>
        <taxon>Gunneridae</taxon>
        <taxon>Pentapetalae</taxon>
        <taxon>asterids</taxon>
        <taxon>campanulids</taxon>
        <taxon>Asterales</taxon>
        <taxon>Asteraceae</taxon>
        <taxon>Carduoideae</taxon>
        <taxon>Cardueae</taxon>
        <taxon>Arctiinae</taxon>
        <taxon>Arctium</taxon>
    </lineage>
</organism>
<proteinExistence type="predicted"/>
<evidence type="ECO:0000313" key="2">
    <source>
        <dbReference type="Proteomes" id="UP001055879"/>
    </source>
</evidence>
<comment type="caution">
    <text evidence="1">The sequence shown here is derived from an EMBL/GenBank/DDBJ whole genome shotgun (WGS) entry which is preliminary data.</text>
</comment>
<name>A0ACB9AWF6_ARCLA</name>
<dbReference type="EMBL" id="CM042053">
    <property type="protein sequence ID" value="KAI3714577.1"/>
    <property type="molecule type" value="Genomic_DNA"/>
</dbReference>
<protein>
    <submittedName>
        <fullName evidence="1">Uncharacterized protein</fullName>
    </submittedName>
</protein>
<reference evidence="2" key="1">
    <citation type="journal article" date="2022" name="Mol. Ecol. Resour.">
        <title>The genomes of chicory, endive, great burdock and yacon provide insights into Asteraceae palaeo-polyploidization history and plant inulin production.</title>
        <authorList>
            <person name="Fan W."/>
            <person name="Wang S."/>
            <person name="Wang H."/>
            <person name="Wang A."/>
            <person name="Jiang F."/>
            <person name="Liu H."/>
            <person name="Zhao H."/>
            <person name="Xu D."/>
            <person name="Zhang Y."/>
        </authorList>
    </citation>
    <scope>NUCLEOTIDE SEQUENCE [LARGE SCALE GENOMIC DNA]</scope>
    <source>
        <strain evidence="2">cv. Niubang</strain>
    </source>
</reference>
<accession>A0ACB9AWF6</accession>
<gene>
    <name evidence="1" type="ORF">L6452_21534</name>
</gene>
<reference evidence="1 2" key="2">
    <citation type="journal article" date="2022" name="Mol. Ecol. Resour.">
        <title>The genomes of chicory, endive, great burdock and yacon provide insights into Asteraceae paleo-polyploidization history and plant inulin production.</title>
        <authorList>
            <person name="Fan W."/>
            <person name="Wang S."/>
            <person name="Wang H."/>
            <person name="Wang A."/>
            <person name="Jiang F."/>
            <person name="Liu H."/>
            <person name="Zhao H."/>
            <person name="Xu D."/>
            <person name="Zhang Y."/>
        </authorList>
    </citation>
    <scope>NUCLEOTIDE SEQUENCE [LARGE SCALE GENOMIC DNA]</scope>
    <source>
        <strain evidence="2">cv. Niubang</strain>
    </source>
</reference>
<sequence length="362" mass="41279">MHSYTMSDYVCDALIAEVFERLPPKSIVRFIFLSKEWGSRIISPHFISKQCLQSTKSPQKFMFQHEVAIQGCPPEKFCTLHSEGQWPLCSVQGYVGIPRVDIPGGDRPMIVGSCNGVVCLYDSVEGGLILWNPTIRRKLSLPNHIIGMVGFGFDGATDDYKVVTISDTKNDRHERESLVYSLRTGTWRAIASSPTPFFSEEAFGCLVNGSLYWVVFRFVTETERHYFLLSFYLGNEVFSCIQLPETSWETRQVLSIKGSLGVVSIALENHHETSWIWMRRDESWSVVYKVKGLEPEAQILKVLPLTTNDDCLLNAYYEGFYICDLVTGVRSQFVEFGPRTRLIDMERYAESILLLDRGVDCR</sequence>
<dbReference type="Proteomes" id="UP001055879">
    <property type="component" value="Linkage Group LG07"/>
</dbReference>
<evidence type="ECO:0000313" key="1">
    <source>
        <dbReference type="EMBL" id="KAI3714577.1"/>
    </source>
</evidence>
<keyword evidence="2" id="KW-1185">Reference proteome</keyword>